<reference evidence="1 2" key="1">
    <citation type="submission" date="2014-09" db="EMBL/GenBank/DDBJ databases">
        <title>Draft genome of Bradyrhizobium japonicum Is-34.</title>
        <authorList>
            <person name="Tsurumaru H."/>
            <person name="Yamakawa T."/>
            <person name="Hashimoto S."/>
            <person name="Okizaki K."/>
            <person name="Kanesaki Y."/>
            <person name="Yoshikawa H."/>
            <person name="Yajima S."/>
        </authorList>
    </citation>
    <scope>NUCLEOTIDE SEQUENCE [LARGE SCALE GENOMIC DNA]</scope>
    <source>
        <strain evidence="1 2">Is-34</strain>
    </source>
</reference>
<name>A0A0A3Y328_BRAJP</name>
<dbReference type="AlphaFoldDB" id="A0A0A3Y328"/>
<dbReference type="EMBL" id="JRPN01000003">
    <property type="protein sequence ID" value="KGT81020.1"/>
    <property type="molecule type" value="Genomic_DNA"/>
</dbReference>
<dbReference type="InterPro" id="IPR047975">
    <property type="entry name" value="Heme_bind_FMP"/>
</dbReference>
<proteinExistence type="predicted"/>
<dbReference type="NCBIfam" id="NF040572">
    <property type="entry name" value="heme_bind_FMP"/>
    <property type="match status" value="1"/>
</dbReference>
<evidence type="ECO:0000313" key="2">
    <source>
        <dbReference type="Proteomes" id="UP000030377"/>
    </source>
</evidence>
<sequence>MDEPKPLTSAFTKTANFSIHEVDEVFRDAAQPAAGAAARAARPPVTLPPILGPLSAFTGTFTGQGFNTIFRPDSKITPTPMPGPINTTDPDDNVLELNLTDETMSFSNSLGSIPNRGSLQQADAFLNGVPYLQTINDITTGTPVGIHFEPGIWLAVPATTNPHEPFTVARMASIPHGTTITAQGTALAPVAGKPTIAAIDITPFIGGNPGNKITFQNQTAANKTTRRLPQDLTALMASGKLTQAMITDPNTVLRNQIAHQTITQTIVIETSTKPGTPLSGGPLPAIPSPGPHPQAPSFAGGTANIAFLQGLPVPPPGGNGANANAFQMDAVFWIETVVYDIDVPALPPGTPPVILQPRQRSNVPLVPSFVAAIPFVPNKGFKGGHVKVATTQIQYSQKVMLDFAGLTWPHVSVASLVPAAPVPIPDHLLPLT</sequence>
<dbReference type="Proteomes" id="UP000030377">
    <property type="component" value="Unassembled WGS sequence"/>
</dbReference>
<organism evidence="1 2">
    <name type="scientific">Bradyrhizobium japonicum</name>
    <dbReference type="NCBI Taxonomy" id="375"/>
    <lineage>
        <taxon>Bacteria</taxon>
        <taxon>Pseudomonadati</taxon>
        <taxon>Pseudomonadota</taxon>
        <taxon>Alphaproteobacteria</taxon>
        <taxon>Hyphomicrobiales</taxon>
        <taxon>Nitrobacteraceae</taxon>
        <taxon>Bradyrhizobium</taxon>
    </lineage>
</organism>
<evidence type="ECO:0000313" key="1">
    <source>
        <dbReference type="EMBL" id="KGT81020.1"/>
    </source>
</evidence>
<dbReference type="RefSeq" id="WP_028157836.1">
    <property type="nucleotide sequence ID" value="NZ_CP126005.1"/>
</dbReference>
<accession>A0A0A3Y328</accession>
<protein>
    <submittedName>
        <fullName evidence="1">Uncharacterized protein</fullName>
    </submittedName>
</protein>
<gene>
    <name evidence="1" type="ORF">MA20_06360</name>
</gene>
<comment type="caution">
    <text evidence="1">The sequence shown here is derived from an EMBL/GenBank/DDBJ whole genome shotgun (WGS) entry which is preliminary data.</text>
</comment>